<evidence type="ECO:0000313" key="2">
    <source>
        <dbReference type="Proteomes" id="UP000290191"/>
    </source>
</evidence>
<dbReference type="PANTHER" id="PTHR39431:SF1">
    <property type="entry name" value="FRPA_C-RELATED PROTEIN"/>
    <property type="match status" value="1"/>
</dbReference>
<proteinExistence type="predicted"/>
<dbReference type="OrthoDB" id="9773411at2"/>
<reference evidence="1 2" key="1">
    <citation type="submission" date="2017-10" db="EMBL/GenBank/DDBJ databases">
        <title>Genomics of the genus Arcobacter.</title>
        <authorList>
            <person name="Perez-Cataluna A."/>
            <person name="Figueras M.J."/>
        </authorList>
    </citation>
    <scope>NUCLEOTIDE SEQUENCE [LARGE SCALE GENOMIC DNA]</scope>
    <source>
        <strain evidence="1 2">DSM 24636</strain>
    </source>
</reference>
<sequence>MLIESYNVNMESASSFVQQHESSVSQTLVSQRLNDTQNQEIEKNMSISTEYYYSKTLVYNSEDLMSAEDRIKKLIIEILLGKFQGKKEKFELFPFANVEKNKNYDFNPGFTRDMNINTFAASYESTEIYYQKSSIDFSSSAQINTNNGSFNIDLNLSFSQEFYEQHKTKIDIAGINLQDPLIINYEGETNQFDNISRNLTFEFDLNSDGIEEEIPLLKKGSGFLVLDKNNNNKIDNGKELFGPNSGDGFEELRAYDEDGNNWIDEADSIFNNLKIWQIDEKGENKLITMSQSGIGAIYLSSIATGFNYSDGYADQTASLKESSIFLKENGEAGVVTSVDLVV</sequence>
<organism evidence="1 2">
    <name type="scientific">Halarcobacter anaerophilus</name>
    <dbReference type="NCBI Taxonomy" id="877500"/>
    <lineage>
        <taxon>Bacteria</taxon>
        <taxon>Pseudomonadati</taxon>
        <taxon>Campylobacterota</taxon>
        <taxon>Epsilonproteobacteria</taxon>
        <taxon>Campylobacterales</taxon>
        <taxon>Arcobacteraceae</taxon>
        <taxon>Halarcobacter</taxon>
    </lineage>
</organism>
<dbReference type="STRING" id="877500.GCA_000935065_02066"/>
<gene>
    <name evidence="1" type="ORF">CRV06_09240</name>
</gene>
<protein>
    <recommendedName>
        <fullName evidence="3">VCBS repeat-containing protein</fullName>
    </recommendedName>
</protein>
<evidence type="ECO:0000313" key="1">
    <source>
        <dbReference type="EMBL" id="RXJ62641.1"/>
    </source>
</evidence>
<dbReference type="RefSeq" id="WP_129082254.1">
    <property type="nucleotide sequence ID" value="NZ_CP041070.1"/>
</dbReference>
<dbReference type="PANTHER" id="PTHR39431">
    <property type="entry name" value="FRPA/C-RELATED PROTEIN"/>
    <property type="match status" value="1"/>
</dbReference>
<dbReference type="Proteomes" id="UP000290191">
    <property type="component" value="Unassembled WGS sequence"/>
</dbReference>
<name>A0A4Q0Y303_9BACT</name>
<dbReference type="EMBL" id="PDKO01000007">
    <property type="protein sequence ID" value="RXJ62641.1"/>
    <property type="molecule type" value="Genomic_DNA"/>
</dbReference>
<dbReference type="AlphaFoldDB" id="A0A4Q0Y303"/>
<accession>A0A4Q0Y303</accession>
<evidence type="ECO:0008006" key="3">
    <source>
        <dbReference type="Google" id="ProtNLM"/>
    </source>
</evidence>
<comment type="caution">
    <text evidence="1">The sequence shown here is derived from an EMBL/GenBank/DDBJ whole genome shotgun (WGS) entry which is preliminary data.</text>
</comment>
<keyword evidence="2" id="KW-1185">Reference proteome</keyword>